<comment type="subcellular location">
    <subcellularLocation>
        <location evidence="1">Membrane</location>
        <topology evidence="1">Multi-pass membrane protein</topology>
    </subcellularLocation>
</comment>
<feature type="transmembrane region" description="Helical" evidence="10">
    <location>
        <begin position="58"/>
        <end position="78"/>
    </location>
</feature>
<dbReference type="SUPFAM" id="SSF81340">
    <property type="entry name" value="Clc chloride channel"/>
    <property type="match status" value="1"/>
</dbReference>
<keyword evidence="9" id="KW-0407">Ion channel</keyword>
<dbReference type="CDD" id="cd01034">
    <property type="entry name" value="EriC_like"/>
    <property type="match status" value="1"/>
</dbReference>
<keyword evidence="6 10" id="KW-0472">Membrane</keyword>
<dbReference type="GO" id="GO:0034707">
    <property type="term" value="C:chloride channel complex"/>
    <property type="evidence" value="ECO:0007669"/>
    <property type="project" value="UniProtKB-KW"/>
</dbReference>
<evidence type="ECO:0000313" key="12">
    <source>
        <dbReference type="Proteomes" id="UP000553963"/>
    </source>
</evidence>
<sequence>MRARRHHLTVHRRLFLSRRLWVRRLVFWGGAVVIGLVGVGFALASDWTRELFDFAHSFGWWVPLLLTPAGFVLSAHIARTVFPGSQGSGIQQTIAAMEVTGDERRGALLSIRIAIGKIVLTLLGLACGASIGREGPTVQVGASIMLAAGRLGGIGRPRTLILAGSAAGIAAAFNTPIAGIVFAIEEMARSFEARTSGFVLTAVIVAGLVAIALVGNYDYFGTPRGRVVGVQGWMLVVVCGLGGGLLGALFSSAMLKGVGLIRVFVAASPLRRSLLIAFACGLASALLGIASGGITFGTGYGIAKAALDGGATPWYFAPAKLVATLLAAFSGIPGGIFAPSLAVGTGFGALIATVFGTTIAPAALLGMTGYFAGVVQAPITAFVIILEMTADTHDTVPVMCTALLGYGVARLVSRESLYHGLAKAYLRD</sequence>
<name>A0A840AMM6_9HYPH</name>
<keyword evidence="8" id="KW-0868">Chloride</keyword>
<protein>
    <submittedName>
        <fullName evidence="11">H+/Cl- antiporter ClcA</fullName>
    </submittedName>
</protein>
<dbReference type="PANTHER" id="PTHR43427">
    <property type="entry name" value="CHLORIDE CHANNEL PROTEIN CLC-E"/>
    <property type="match status" value="1"/>
</dbReference>
<feature type="transmembrane region" description="Helical" evidence="10">
    <location>
        <begin position="314"/>
        <end position="336"/>
    </location>
</feature>
<feature type="transmembrane region" description="Helical" evidence="10">
    <location>
        <begin position="275"/>
        <end position="302"/>
    </location>
</feature>
<evidence type="ECO:0000256" key="1">
    <source>
        <dbReference type="ARBA" id="ARBA00004141"/>
    </source>
</evidence>
<organism evidence="11 12">
    <name type="scientific">Kaistia hirudinis</name>
    <dbReference type="NCBI Taxonomy" id="1293440"/>
    <lineage>
        <taxon>Bacteria</taxon>
        <taxon>Pseudomonadati</taxon>
        <taxon>Pseudomonadota</taxon>
        <taxon>Alphaproteobacteria</taxon>
        <taxon>Hyphomicrobiales</taxon>
        <taxon>Kaistiaceae</taxon>
        <taxon>Kaistia</taxon>
    </lineage>
</organism>
<evidence type="ECO:0000256" key="2">
    <source>
        <dbReference type="ARBA" id="ARBA00022448"/>
    </source>
</evidence>
<dbReference type="Pfam" id="PF00654">
    <property type="entry name" value="Voltage_CLC"/>
    <property type="match status" value="1"/>
</dbReference>
<gene>
    <name evidence="11" type="ORF">GGR25_001573</name>
</gene>
<evidence type="ECO:0000256" key="4">
    <source>
        <dbReference type="ARBA" id="ARBA00022989"/>
    </source>
</evidence>
<reference evidence="11 12" key="1">
    <citation type="submission" date="2020-08" db="EMBL/GenBank/DDBJ databases">
        <title>Genomic Encyclopedia of Type Strains, Phase IV (KMG-IV): sequencing the most valuable type-strain genomes for metagenomic binning, comparative biology and taxonomic classification.</title>
        <authorList>
            <person name="Goeker M."/>
        </authorList>
    </citation>
    <scope>NUCLEOTIDE SEQUENCE [LARGE SCALE GENOMIC DNA]</scope>
    <source>
        <strain evidence="11 12">DSM 25966</strain>
    </source>
</reference>
<feature type="transmembrane region" description="Helical" evidence="10">
    <location>
        <begin position="196"/>
        <end position="220"/>
    </location>
</feature>
<keyword evidence="12" id="KW-1185">Reference proteome</keyword>
<dbReference type="AlphaFoldDB" id="A0A840AMM6"/>
<evidence type="ECO:0000256" key="5">
    <source>
        <dbReference type="ARBA" id="ARBA00023065"/>
    </source>
</evidence>
<keyword evidence="5" id="KW-0406">Ion transport</keyword>
<keyword evidence="3 10" id="KW-0812">Transmembrane</keyword>
<dbReference type="GO" id="GO:0005254">
    <property type="term" value="F:chloride channel activity"/>
    <property type="evidence" value="ECO:0007669"/>
    <property type="project" value="UniProtKB-KW"/>
</dbReference>
<dbReference type="PRINTS" id="PR00762">
    <property type="entry name" value="CLCHANNEL"/>
</dbReference>
<comment type="caution">
    <text evidence="11">The sequence shown here is derived from an EMBL/GenBank/DDBJ whole genome shotgun (WGS) entry which is preliminary data.</text>
</comment>
<dbReference type="Gene3D" id="1.10.3080.10">
    <property type="entry name" value="Clc chloride channel"/>
    <property type="match status" value="1"/>
</dbReference>
<evidence type="ECO:0000313" key="11">
    <source>
        <dbReference type="EMBL" id="MBB3930534.1"/>
    </source>
</evidence>
<keyword evidence="7" id="KW-0869">Chloride channel</keyword>
<evidence type="ECO:0000256" key="6">
    <source>
        <dbReference type="ARBA" id="ARBA00023136"/>
    </source>
</evidence>
<keyword evidence="4 10" id="KW-1133">Transmembrane helix</keyword>
<feature type="transmembrane region" description="Helical" evidence="10">
    <location>
        <begin position="160"/>
        <end position="184"/>
    </location>
</feature>
<feature type="transmembrane region" description="Helical" evidence="10">
    <location>
        <begin position="342"/>
        <end position="363"/>
    </location>
</feature>
<proteinExistence type="predicted"/>
<accession>A0A840AMM6</accession>
<dbReference type="EMBL" id="JACIDS010000002">
    <property type="protein sequence ID" value="MBB3930534.1"/>
    <property type="molecule type" value="Genomic_DNA"/>
</dbReference>
<dbReference type="InterPro" id="IPR001807">
    <property type="entry name" value="ClC"/>
</dbReference>
<feature type="transmembrane region" description="Helical" evidence="10">
    <location>
        <begin position="21"/>
        <end position="43"/>
    </location>
</feature>
<dbReference type="InterPro" id="IPR014743">
    <property type="entry name" value="Cl-channel_core"/>
</dbReference>
<feature type="transmembrane region" description="Helical" evidence="10">
    <location>
        <begin position="370"/>
        <end position="390"/>
    </location>
</feature>
<feature type="transmembrane region" description="Helical" evidence="10">
    <location>
        <begin position="114"/>
        <end position="131"/>
    </location>
</feature>
<keyword evidence="2" id="KW-0813">Transport</keyword>
<evidence type="ECO:0000256" key="8">
    <source>
        <dbReference type="ARBA" id="ARBA00023214"/>
    </source>
</evidence>
<evidence type="ECO:0000256" key="10">
    <source>
        <dbReference type="SAM" id="Phobius"/>
    </source>
</evidence>
<evidence type="ECO:0000256" key="7">
    <source>
        <dbReference type="ARBA" id="ARBA00023173"/>
    </source>
</evidence>
<evidence type="ECO:0000256" key="3">
    <source>
        <dbReference type="ARBA" id="ARBA00022692"/>
    </source>
</evidence>
<dbReference type="PANTHER" id="PTHR43427:SF6">
    <property type="entry name" value="CHLORIDE CHANNEL PROTEIN CLC-E"/>
    <property type="match status" value="1"/>
</dbReference>
<evidence type="ECO:0000256" key="9">
    <source>
        <dbReference type="ARBA" id="ARBA00023303"/>
    </source>
</evidence>
<dbReference type="Proteomes" id="UP000553963">
    <property type="component" value="Unassembled WGS sequence"/>
</dbReference>
<dbReference type="InterPro" id="IPR050368">
    <property type="entry name" value="ClC-type_chloride_channel"/>
</dbReference>
<feature type="transmembrane region" description="Helical" evidence="10">
    <location>
        <begin position="232"/>
        <end position="255"/>
    </location>
</feature>